<sequence length="85" mass="9180">MSSLKERKETAELADPKAIKMVPVQCQAVPEVEAVSCQRLRRAPAVQLNDASCGAVPRRSQDDSGGSSPETDPVSNKNRTLLCRT</sequence>
<organism evidence="1 2">
    <name type="scientific">Sphaerodactylus townsendi</name>
    <dbReference type="NCBI Taxonomy" id="933632"/>
    <lineage>
        <taxon>Eukaryota</taxon>
        <taxon>Metazoa</taxon>
        <taxon>Chordata</taxon>
        <taxon>Craniata</taxon>
        <taxon>Vertebrata</taxon>
        <taxon>Euteleostomi</taxon>
        <taxon>Lepidosauria</taxon>
        <taxon>Squamata</taxon>
        <taxon>Bifurcata</taxon>
        <taxon>Gekkota</taxon>
        <taxon>Sphaerodactylidae</taxon>
        <taxon>Sphaerodactylus</taxon>
    </lineage>
</organism>
<dbReference type="EMBL" id="CM037619">
    <property type="protein sequence ID" value="KAH8007356.1"/>
    <property type="molecule type" value="Genomic_DNA"/>
</dbReference>
<evidence type="ECO:0000313" key="2">
    <source>
        <dbReference type="Proteomes" id="UP000827872"/>
    </source>
</evidence>
<reference evidence="1" key="1">
    <citation type="submission" date="2021-08" db="EMBL/GenBank/DDBJ databases">
        <title>The first chromosome-level gecko genome reveals the dynamic sex chromosomes of Neotropical dwarf geckos (Sphaerodactylidae: Sphaerodactylus).</title>
        <authorList>
            <person name="Pinto B.J."/>
            <person name="Keating S.E."/>
            <person name="Gamble T."/>
        </authorList>
    </citation>
    <scope>NUCLEOTIDE SEQUENCE</scope>
    <source>
        <strain evidence="1">TG3544</strain>
    </source>
</reference>
<dbReference type="Proteomes" id="UP000827872">
    <property type="component" value="Linkage Group LG06"/>
</dbReference>
<gene>
    <name evidence="1" type="ORF">K3G42_020799</name>
</gene>
<protein>
    <submittedName>
        <fullName evidence="1">Uncharacterized protein</fullName>
    </submittedName>
</protein>
<accession>A0ACB8FQB1</accession>
<name>A0ACB8FQB1_9SAUR</name>
<proteinExistence type="predicted"/>
<evidence type="ECO:0000313" key="1">
    <source>
        <dbReference type="EMBL" id="KAH8007356.1"/>
    </source>
</evidence>
<keyword evidence="2" id="KW-1185">Reference proteome</keyword>
<comment type="caution">
    <text evidence="1">The sequence shown here is derived from an EMBL/GenBank/DDBJ whole genome shotgun (WGS) entry which is preliminary data.</text>
</comment>